<reference evidence="10" key="1">
    <citation type="journal article" date="2019" name="Int. J. Syst. Evol. Microbiol.">
        <title>The Global Catalogue of Microorganisms (GCM) 10K type strain sequencing project: providing services to taxonomists for standard genome sequencing and annotation.</title>
        <authorList>
            <consortium name="The Broad Institute Genomics Platform"/>
            <consortium name="The Broad Institute Genome Sequencing Center for Infectious Disease"/>
            <person name="Wu L."/>
            <person name="Ma J."/>
        </authorList>
    </citation>
    <scope>NUCLEOTIDE SEQUENCE [LARGE SCALE GENOMIC DNA]</scope>
    <source>
        <strain evidence="10">JCM 17919</strain>
    </source>
</reference>
<name>A0ABP8G6J3_9BACT</name>
<gene>
    <name evidence="9" type="ORF">GCM10023184_02770</name>
</gene>
<accession>A0ABP8G6J3</accession>
<evidence type="ECO:0000313" key="10">
    <source>
        <dbReference type="Proteomes" id="UP001501725"/>
    </source>
</evidence>
<comment type="similarity">
    <text evidence="3">Belongs to the peptidase S51 family.</text>
</comment>
<dbReference type="Proteomes" id="UP001501725">
    <property type="component" value="Unassembled WGS sequence"/>
</dbReference>
<dbReference type="InterPro" id="IPR005320">
    <property type="entry name" value="Peptidase_S51"/>
</dbReference>
<dbReference type="InterPro" id="IPR011811">
    <property type="entry name" value="Peptidase_S51_cyanophycinase"/>
</dbReference>
<organism evidence="9 10">
    <name type="scientific">Flaviaesturariibacter amylovorans</name>
    <dbReference type="NCBI Taxonomy" id="1084520"/>
    <lineage>
        <taxon>Bacteria</taxon>
        <taxon>Pseudomonadati</taxon>
        <taxon>Bacteroidota</taxon>
        <taxon>Chitinophagia</taxon>
        <taxon>Chitinophagales</taxon>
        <taxon>Chitinophagaceae</taxon>
        <taxon>Flaviaestuariibacter</taxon>
    </lineage>
</organism>
<proteinExistence type="inferred from homology"/>
<evidence type="ECO:0000256" key="3">
    <source>
        <dbReference type="ARBA" id="ARBA00006534"/>
    </source>
</evidence>
<evidence type="ECO:0000256" key="7">
    <source>
        <dbReference type="ARBA" id="ARBA00022801"/>
    </source>
</evidence>
<dbReference type="NCBIfam" id="TIGR02069">
    <property type="entry name" value="cyanophycinase"/>
    <property type="match status" value="1"/>
</dbReference>
<evidence type="ECO:0000256" key="5">
    <source>
        <dbReference type="ARBA" id="ARBA00015719"/>
    </source>
</evidence>
<comment type="caution">
    <text evidence="9">The sequence shown here is derived from an EMBL/GenBank/DDBJ whole genome shotgun (WGS) entry which is preliminary data.</text>
</comment>
<evidence type="ECO:0000256" key="2">
    <source>
        <dbReference type="ARBA" id="ARBA00002039"/>
    </source>
</evidence>
<comment type="catalytic activity">
    <reaction evidence="1">
        <text>[L-4-(L-arginin-2-N-yl)aspartate](n) + H2O = [L-4-(L-arginin-2-N-yl)aspartate](n-1) + L-4-(L-arginin-2-N-yl)aspartate</text>
        <dbReference type="Rhea" id="RHEA:12845"/>
        <dbReference type="Rhea" id="RHEA-COMP:13728"/>
        <dbReference type="Rhea" id="RHEA-COMP:13734"/>
        <dbReference type="ChEBI" id="CHEBI:15377"/>
        <dbReference type="ChEBI" id="CHEBI:137986"/>
        <dbReference type="ChEBI" id="CHEBI:137991"/>
        <dbReference type="EC" id="3.4.15.6"/>
    </reaction>
</comment>
<dbReference type="Gene3D" id="3.40.50.880">
    <property type="match status" value="1"/>
</dbReference>
<protein>
    <recommendedName>
        <fullName evidence="5">Cyanophycinase</fullName>
        <ecNumber evidence="4">3.4.15.6</ecNumber>
    </recommendedName>
</protein>
<comment type="function">
    <text evidence="2">Exopeptidase that catalyzes the hydrolytic cleavage of multi-L-arginyl-poly-L-aspartic acid (cyanophycin; a water-insoluble reserve polymer) into aspartate-arginine dipeptides.</text>
</comment>
<evidence type="ECO:0000313" key="9">
    <source>
        <dbReference type="EMBL" id="GAA4318518.1"/>
    </source>
</evidence>
<evidence type="ECO:0000256" key="6">
    <source>
        <dbReference type="ARBA" id="ARBA00022670"/>
    </source>
</evidence>
<keyword evidence="10" id="KW-1185">Reference proteome</keyword>
<dbReference type="InterPro" id="IPR029062">
    <property type="entry name" value="Class_I_gatase-like"/>
</dbReference>
<evidence type="ECO:0000256" key="1">
    <source>
        <dbReference type="ARBA" id="ARBA00001092"/>
    </source>
</evidence>
<evidence type="ECO:0000256" key="8">
    <source>
        <dbReference type="ARBA" id="ARBA00022825"/>
    </source>
</evidence>
<keyword evidence="6" id="KW-0645">Protease</keyword>
<dbReference type="SUPFAM" id="SSF52317">
    <property type="entry name" value="Class I glutamine amidotransferase-like"/>
    <property type="match status" value="1"/>
</dbReference>
<dbReference type="CDD" id="cd03145">
    <property type="entry name" value="GAT1_cyanophycinase"/>
    <property type="match status" value="1"/>
</dbReference>
<evidence type="ECO:0000256" key="4">
    <source>
        <dbReference type="ARBA" id="ARBA00013115"/>
    </source>
</evidence>
<keyword evidence="8" id="KW-0720">Serine protease</keyword>
<dbReference type="EMBL" id="BAABGY010000001">
    <property type="protein sequence ID" value="GAA4318518.1"/>
    <property type="molecule type" value="Genomic_DNA"/>
</dbReference>
<dbReference type="Pfam" id="PF03575">
    <property type="entry name" value="Peptidase_S51"/>
    <property type="match status" value="1"/>
</dbReference>
<dbReference type="PANTHER" id="PTHR36175:SF1">
    <property type="entry name" value="CYANOPHYCINASE"/>
    <property type="match status" value="1"/>
</dbReference>
<keyword evidence="7" id="KW-0378">Hydrolase</keyword>
<sequence length="298" mass="32745">MYHGMAKAKEKERAVHAPVPAGILLVIGGAENKGEREARRKETPSDFQRLEILKKFVELTGKENPQIEVLTTASSEGDESFQDYCTALAELNVSHIGHIHHNSRKGAINDERLVERVQNADAFFFAGGDQLKYTSIYGGTSFLAALKKRYIYDSIVVAGTSAGAMCLSTPMIYAGNDEVHELGGMIKVTTGFEFLKDVCIDTHFVHRGRVVRMAQVIVTNPNCIGIGIEEDTAIIIRNGLEGDVIGTGTIIVLEGFDITEASIEEFTSRKPITIRDLKMHILSSGDCYRIPQINPPHV</sequence>
<dbReference type="EC" id="3.4.15.6" evidence="4"/>
<dbReference type="PANTHER" id="PTHR36175">
    <property type="entry name" value="CYANOPHYCINASE"/>
    <property type="match status" value="1"/>
</dbReference>